<dbReference type="AlphaFoldDB" id="A0A6A5XC75"/>
<feature type="signal peptide" evidence="2">
    <location>
        <begin position="1"/>
        <end position="16"/>
    </location>
</feature>
<dbReference type="Proteomes" id="UP000799778">
    <property type="component" value="Unassembled WGS sequence"/>
</dbReference>
<keyword evidence="2" id="KW-0732">Signal</keyword>
<organism evidence="3 4">
    <name type="scientific">Aaosphaeria arxii CBS 175.79</name>
    <dbReference type="NCBI Taxonomy" id="1450172"/>
    <lineage>
        <taxon>Eukaryota</taxon>
        <taxon>Fungi</taxon>
        <taxon>Dikarya</taxon>
        <taxon>Ascomycota</taxon>
        <taxon>Pezizomycotina</taxon>
        <taxon>Dothideomycetes</taxon>
        <taxon>Pleosporomycetidae</taxon>
        <taxon>Pleosporales</taxon>
        <taxon>Pleosporales incertae sedis</taxon>
        <taxon>Aaosphaeria</taxon>
    </lineage>
</organism>
<feature type="region of interest" description="Disordered" evidence="1">
    <location>
        <begin position="29"/>
        <end position="57"/>
    </location>
</feature>
<name>A0A6A5XC75_9PLEO</name>
<gene>
    <name evidence="3" type="ORF">BU24DRAFT_472575</name>
</gene>
<accession>A0A6A5XC75</accession>
<reference evidence="3" key="1">
    <citation type="journal article" date="2020" name="Stud. Mycol.">
        <title>101 Dothideomycetes genomes: a test case for predicting lifestyles and emergence of pathogens.</title>
        <authorList>
            <person name="Haridas S."/>
            <person name="Albert R."/>
            <person name="Binder M."/>
            <person name="Bloem J."/>
            <person name="Labutti K."/>
            <person name="Salamov A."/>
            <person name="Andreopoulos B."/>
            <person name="Baker S."/>
            <person name="Barry K."/>
            <person name="Bills G."/>
            <person name="Bluhm B."/>
            <person name="Cannon C."/>
            <person name="Castanera R."/>
            <person name="Culley D."/>
            <person name="Daum C."/>
            <person name="Ezra D."/>
            <person name="Gonzalez J."/>
            <person name="Henrissat B."/>
            <person name="Kuo A."/>
            <person name="Liang C."/>
            <person name="Lipzen A."/>
            <person name="Lutzoni F."/>
            <person name="Magnuson J."/>
            <person name="Mondo S."/>
            <person name="Nolan M."/>
            <person name="Ohm R."/>
            <person name="Pangilinan J."/>
            <person name="Park H.-J."/>
            <person name="Ramirez L."/>
            <person name="Alfaro M."/>
            <person name="Sun H."/>
            <person name="Tritt A."/>
            <person name="Yoshinaga Y."/>
            <person name="Zwiers L.-H."/>
            <person name="Turgeon B."/>
            <person name="Goodwin S."/>
            <person name="Spatafora J."/>
            <person name="Crous P."/>
            <person name="Grigoriev I."/>
        </authorList>
    </citation>
    <scope>NUCLEOTIDE SEQUENCE</scope>
    <source>
        <strain evidence="3">CBS 175.79</strain>
    </source>
</reference>
<dbReference type="EMBL" id="ML978076">
    <property type="protein sequence ID" value="KAF2010407.1"/>
    <property type="molecule type" value="Genomic_DNA"/>
</dbReference>
<sequence>MHISVVVLAFAAAVAASPYPWAQPQVTDIPALPTNNGTEPPNATTTRHQNPHKEPTPTFKLSCECPKPIIPVDQLTPAEKCEFEFGAAMACYYRAQGGCPSPTLACNGL</sequence>
<evidence type="ECO:0000256" key="2">
    <source>
        <dbReference type="SAM" id="SignalP"/>
    </source>
</evidence>
<feature type="compositionally biased region" description="Polar residues" evidence="1">
    <location>
        <begin position="33"/>
        <end position="48"/>
    </location>
</feature>
<keyword evidence="4" id="KW-1185">Reference proteome</keyword>
<feature type="chain" id="PRO_5025384188" evidence="2">
    <location>
        <begin position="17"/>
        <end position="109"/>
    </location>
</feature>
<dbReference type="OrthoDB" id="3783411at2759"/>
<evidence type="ECO:0000313" key="4">
    <source>
        <dbReference type="Proteomes" id="UP000799778"/>
    </source>
</evidence>
<protein>
    <submittedName>
        <fullName evidence="3">Uncharacterized protein</fullName>
    </submittedName>
</protein>
<proteinExistence type="predicted"/>
<dbReference type="RefSeq" id="XP_033378746.1">
    <property type="nucleotide sequence ID" value="XM_033532744.1"/>
</dbReference>
<dbReference type="GeneID" id="54290141"/>
<evidence type="ECO:0000256" key="1">
    <source>
        <dbReference type="SAM" id="MobiDB-lite"/>
    </source>
</evidence>
<evidence type="ECO:0000313" key="3">
    <source>
        <dbReference type="EMBL" id="KAF2010407.1"/>
    </source>
</evidence>